<evidence type="ECO:0000256" key="1">
    <source>
        <dbReference type="SAM" id="MobiDB-lite"/>
    </source>
</evidence>
<protein>
    <submittedName>
        <fullName evidence="2">Uncharacterized protein</fullName>
    </submittedName>
</protein>
<sequence length="127" mass="14962">MPTTAQLQARAERRRELWHLHAANTTGLPPRTYRPRGRPRMYASSQDRRDTTNVRRREARQLQRLMETTAAADNLPEQQQTNNMLTSNPTTPYVQDPPTLHTPTVQKKGQNYRSKDFWVHYTKMNLF</sequence>
<accession>A0AAP0G7P6</accession>
<proteinExistence type="predicted"/>
<reference evidence="2 3" key="1">
    <citation type="journal article" date="2022" name="Nat. Plants">
        <title>Genomes of leafy and leafless Platanthera orchids illuminate the evolution of mycoheterotrophy.</title>
        <authorList>
            <person name="Li M.H."/>
            <person name="Liu K.W."/>
            <person name="Li Z."/>
            <person name="Lu H.C."/>
            <person name="Ye Q.L."/>
            <person name="Zhang D."/>
            <person name="Wang J.Y."/>
            <person name="Li Y.F."/>
            <person name="Zhong Z.M."/>
            <person name="Liu X."/>
            <person name="Yu X."/>
            <person name="Liu D.K."/>
            <person name="Tu X.D."/>
            <person name="Liu B."/>
            <person name="Hao Y."/>
            <person name="Liao X.Y."/>
            <person name="Jiang Y.T."/>
            <person name="Sun W.H."/>
            <person name="Chen J."/>
            <person name="Chen Y.Q."/>
            <person name="Ai Y."/>
            <person name="Zhai J.W."/>
            <person name="Wu S.S."/>
            <person name="Zhou Z."/>
            <person name="Hsiao Y.Y."/>
            <person name="Wu W.L."/>
            <person name="Chen Y.Y."/>
            <person name="Lin Y.F."/>
            <person name="Hsu J.L."/>
            <person name="Li C.Y."/>
            <person name="Wang Z.W."/>
            <person name="Zhao X."/>
            <person name="Zhong W.Y."/>
            <person name="Ma X.K."/>
            <person name="Ma L."/>
            <person name="Huang J."/>
            <person name="Chen G.Z."/>
            <person name="Huang M.Z."/>
            <person name="Huang L."/>
            <person name="Peng D.H."/>
            <person name="Luo Y.B."/>
            <person name="Zou S.Q."/>
            <person name="Chen S.P."/>
            <person name="Lan S."/>
            <person name="Tsai W.C."/>
            <person name="Van de Peer Y."/>
            <person name="Liu Z.J."/>
        </authorList>
    </citation>
    <scope>NUCLEOTIDE SEQUENCE [LARGE SCALE GENOMIC DNA]</scope>
    <source>
        <strain evidence="2">Lor287</strain>
    </source>
</reference>
<feature type="region of interest" description="Disordered" evidence="1">
    <location>
        <begin position="22"/>
        <end position="56"/>
    </location>
</feature>
<feature type="compositionally biased region" description="Polar residues" evidence="1">
    <location>
        <begin position="76"/>
        <end position="93"/>
    </location>
</feature>
<gene>
    <name evidence="2" type="ORF">KSP39_PZI008941</name>
</gene>
<feature type="compositionally biased region" description="Basic and acidic residues" evidence="1">
    <location>
        <begin position="46"/>
        <end position="56"/>
    </location>
</feature>
<name>A0AAP0G7P6_9ASPA</name>
<dbReference type="EMBL" id="JBBWWQ010000007">
    <property type="protein sequence ID" value="KAK8942631.1"/>
    <property type="molecule type" value="Genomic_DNA"/>
</dbReference>
<feature type="region of interest" description="Disordered" evidence="1">
    <location>
        <begin position="69"/>
        <end position="106"/>
    </location>
</feature>
<dbReference type="AlphaFoldDB" id="A0AAP0G7P6"/>
<keyword evidence="3" id="KW-1185">Reference proteome</keyword>
<evidence type="ECO:0000313" key="3">
    <source>
        <dbReference type="Proteomes" id="UP001418222"/>
    </source>
</evidence>
<organism evidence="2 3">
    <name type="scientific">Platanthera zijinensis</name>
    <dbReference type="NCBI Taxonomy" id="2320716"/>
    <lineage>
        <taxon>Eukaryota</taxon>
        <taxon>Viridiplantae</taxon>
        <taxon>Streptophyta</taxon>
        <taxon>Embryophyta</taxon>
        <taxon>Tracheophyta</taxon>
        <taxon>Spermatophyta</taxon>
        <taxon>Magnoliopsida</taxon>
        <taxon>Liliopsida</taxon>
        <taxon>Asparagales</taxon>
        <taxon>Orchidaceae</taxon>
        <taxon>Orchidoideae</taxon>
        <taxon>Orchideae</taxon>
        <taxon>Orchidinae</taxon>
        <taxon>Platanthera</taxon>
    </lineage>
</organism>
<evidence type="ECO:0000313" key="2">
    <source>
        <dbReference type="EMBL" id="KAK8942631.1"/>
    </source>
</evidence>
<comment type="caution">
    <text evidence="2">The sequence shown here is derived from an EMBL/GenBank/DDBJ whole genome shotgun (WGS) entry which is preliminary data.</text>
</comment>
<dbReference type="Proteomes" id="UP001418222">
    <property type="component" value="Unassembled WGS sequence"/>
</dbReference>